<protein>
    <submittedName>
        <fullName evidence="4">Integrase</fullName>
    </submittedName>
</protein>
<dbReference type="InterPro" id="IPR013103">
    <property type="entry name" value="RVT_2"/>
</dbReference>
<dbReference type="PANTHER" id="PTHR11439">
    <property type="entry name" value="GAG-POL-RELATED RETROTRANSPOSON"/>
    <property type="match status" value="1"/>
</dbReference>
<dbReference type="CDD" id="cd09272">
    <property type="entry name" value="RNase_HI_RT_Ty1"/>
    <property type="match status" value="1"/>
</dbReference>
<feature type="region of interest" description="Disordered" evidence="1">
    <location>
        <begin position="76"/>
        <end position="115"/>
    </location>
</feature>
<feature type="compositionally biased region" description="Low complexity" evidence="1">
    <location>
        <begin position="80"/>
        <end position="105"/>
    </location>
</feature>
<reference evidence="4" key="2">
    <citation type="submission" date="2022-01" db="EMBL/GenBank/DDBJ databases">
        <authorList>
            <person name="Yamashiro T."/>
            <person name="Shiraishi A."/>
            <person name="Satake H."/>
            <person name="Nakayama K."/>
        </authorList>
    </citation>
    <scope>NUCLEOTIDE SEQUENCE</scope>
</reference>
<accession>A0ABQ4WJK9</accession>
<dbReference type="PANTHER" id="PTHR11439:SF450">
    <property type="entry name" value="REVERSE TRANSCRIPTASE TY1_COPIA-TYPE DOMAIN-CONTAINING PROTEIN"/>
    <property type="match status" value="1"/>
</dbReference>
<dbReference type="EMBL" id="BQNB010008697">
    <property type="protein sequence ID" value="GJS53032.1"/>
    <property type="molecule type" value="Genomic_DNA"/>
</dbReference>
<gene>
    <name evidence="4" type="ORF">Tco_0626394</name>
</gene>
<dbReference type="Proteomes" id="UP001151760">
    <property type="component" value="Unassembled WGS sequence"/>
</dbReference>
<evidence type="ECO:0000313" key="4">
    <source>
        <dbReference type="EMBL" id="GJS53032.1"/>
    </source>
</evidence>
<name>A0ABQ4WJK9_9ASTR</name>
<evidence type="ECO:0000256" key="2">
    <source>
        <dbReference type="SAM" id="Phobius"/>
    </source>
</evidence>
<reference evidence="4" key="1">
    <citation type="journal article" date="2022" name="Int. J. Mol. Sci.">
        <title>Draft Genome of Tanacetum Coccineum: Genomic Comparison of Closely Related Tanacetum-Family Plants.</title>
        <authorList>
            <person name="Yamashiro T."/>
            <person name="Shiraishi A."/>
            <person name="Nakayama K."/>
            <person name="Satake H."/>
        </authorList>
    </citation>
    <scope>NUCLEOTIDE SEQUENCE</scope>
</reference>
<sequence length="365" mass="40629">MDNSEAYYGDDALHVGNAPPFMDIVILISLPSVFILLDMLVLMIHNFPSISLKQLPHPLLKTSPYYSSESPYVILTTDHPSPSSPRSPISSPSSVSHLSPTSQTSPEFSNGQPSPWRQAMKEEYDALMKNKTWSLVPHAFNTNVVDGNNKGTIDNIISQLRSAFILKDLGPFNYFLGIEIVPYVSDILLSQKKYILKLLQSVGLSNCNPISSPMVTLSSLSLNDNTAFSNPVKYRQVVGNLDTSLEAFLDADQTGDLDDRWSTRGFDIYLGSNLISWTARKQHTVSHSSKETEYKALADTVAELTWIQALLYELGIRSSSTPILWCDNLGSTYLSANPIFCARTKQVEIDYHFVREKVAKGDLRV</sequence>
<keyword evidence="2" id="KW-0472">Membrane</keyword>
<proteinExistence type="predicted"/>
<keyword evidence="5" id="KW-1185">Reference proteome</keyword>
<organism evidence="4 5">
    <name type="scientific">Tanacetum coccineum</name>
    <dbReference type="NCBI Taxonomy" id="301880"/>
    <lineage>
        <taxon>Eukaryota</taxon>
        <taxon>Viridiplantae</taxon>
        <taxon>Streptophyta</taxon>
        <taxon>Embryophyta</taxon>
        <taxon>Tracheophyta</taxon>
        <taxon>Spermatophyta</taxon>
        <taxon>Magnoliopsida</taxon>
        <taxon>eudicotyledons</taxon>
        <taxon>Gunneridae</taxon>
        <taxon>Pentapetalae</taxon>
        <taxon>asterids</taxon>
        <taxon>campanulids</taxon>
        <taxon>Asterales</taxon>
        <taxon>Asteraceae</taxon>
        <taxon>Asteroideae</taxon>
        <taxon>Anthemideae</taxon>
        <taxon>Anthemidinae</taxon>
        <taxon>Tanacetum</taxon>
    </lineage>
</organism>
<evidence type="ECO:0000259" key="3">
    <source>
        <dbReference type="Pfam" id="PF07727"/>
    </source>
</evidence>
<keyword evidence="2" id="KW-0812">Transmembrane</keyword>
<evidence type="ECO:0000256" key="1">
    <source>
        <dbReference type="SAM" id="MobiDB-lite"/>
    </source>
</evidence>
<comment type="caution">
    <text evidence="4">The sequence shown here is derived from an EMBL/GenBank/DDBJ whole genome shotgun (WGS) entry which is preliminary data.</text>
</comment>
<keyword evidence="2" id="KW-1133">Transmembrane helix</keyword>
<feature type="compositionally biased region" description="Polar residues" evidence="1">
    <location>
        <begin position="106"/>
        <end position="115"/>
    </location>
</feature>
<feature type="transmembrane region" description="Helical" evidence="2">
    <location>
        <begin position="24"/>
        <end position="44"/>
    </location>
</feature>
<evidence type="ECO:0000313" key="5">
    <source>
        <dbReference type="Proteomes" id="UP001151760"/>
    </source>
</evidence>
<feature type="domain" description="Reverse transcriptase Ty1/copia-type" evidence="3">
    <location>
        <begin position="144"/>
        <end position="215"/>
    </location>
</feature>
<dbReference type="Pfam" id="PF07727">
    <property type="entry name" value="RVT_2"/>
    <property type="match status" value="1"/>
</dbReference>